<name>A0A0G3MBT8_CHRGL</name>
<sequence>MKFFYFLFIFFFYAVSAQKIRIVDAENGNPVSNARIILRDQIIYSNEDGFAPLGQDAGDFEVSASGFQTEKVPVFIAEIKLKPIYKNIDEIKIINVDIRKIFDDVSKNYDKRYYSGPSLYDIVYKEKNLDNDKLFFLVIAEAKLWSKSNRYNFKDGIRKNYDDILQMQLNNVKYFKNDKSGTVLSGRTDEFSHEQLGNFFLNYELYRMQQHLKMKECKYSGRLLFEEGDEQVIAFKIQSGNGAQMEGEFKYNKADKVITYFENHYFQSDYPTMKKTGTDGREFMYKLGDGILIFDFYKKDGVYVPALTRLEGDKFTIFYKDETHVRKFSREIIYNTFNKTDKGLDPKVNFKVSIWENVPVKEEKTETILLSAEEQAFVNQK</sequence>
<reference evidence="1 2" key="1">
    <citation type="submission" date="2014-11" db="EMBL/GenBank/DDBJ databases">
        <authorList>
            <person name="Park G.-S."/>
            <person name="Hong S.-J."/>
            <person name="Jung B.K."/>
            <person name="Khan A.R."/>
            <person name="Kwak Y."/>
            <person name="Shin J.-H."/>
        </authorList>
    </citation>
    <scope>NUCLEOTIDE SEQUENCE [LARGE SCALE GENOMIC DNA]</scope>
    <source>
        <strain evidence="1 2">DSM 27622</strain>
    </source>
</reference>
<evidence type="ECO:0008006" key="3">
    <source>
        <dbReference type="Google" id="ProtNLM"/>
    </source>
</evidence>
<dbReference type="OrthoDB" id="1220906at2"/>
<dbReference type="STRING" id="1324352.OK18_19625"/>
<dbReference type="KEGG" id="cgn:OK18_19625"/>
<dbReference type="AlphaFoldDB" id="A0A0G3MBT8"/>
<protein>
    <recommendedName>
        <fullName evidence="3">Carboxypeptidase-like regulatory domain-containing protein</fullName>
    </recommendedName>
</protein>
<dbReference type="EMBL" id="CP009928">
    <property type="protein sequence ID" value="AKK74527.1"/>
    <property type="molecule type" value="Genomic_DNA"/>
</dbReference>
<evidence type="ECO:0000313" key="2">
    <source>
        <dbReference type="Proteomes" id="UP000035213"/>
    </source>
</evidence>
<organism evidence="1 2">
    <name type="scientific">Chryseobacterium gallinarum</name>
    <dbReference type="NCBI Taxonomy" id="1324352"/>
    <lineage>
        <taxon>Bacteria</taxon>
        <taxon>Pseudomonadati</taxon>
        <taxon>Bacteroidota</taxon>
        <taxon>Flavobacteriia</taxon>
        <taxon>Flavobacteriales</taxon>
        <taxon>Weeksellaceae</taxon>
        <taxon>Chryseobacterium group</taxon>
        <taxon>Chryseobacterium</taxon>
    </lineage>
</organism>
<gene>
    <name evidence="1" type="ORF">OK18_19625</name>
</gene>
<evidence type="ECO:0000313" key="1">
    <source>
        <dbReference type="EMBL" id="AKK74527.1"/>
    </source>
</evidence>
<accession>A0A0G3MBT8</accession>
<dbReference type="RefSeq" id="WP_053329106.1">
    <property type="nucleotide sequence ID" value="NZ_CP009928.1"/>
</dbReference>
<proteinExistence type="predicted"/>
<dbReference type="Proteomes" id="UP000035213">
    <property type="component" value="Chromosome"/>
</dbReference>
<dbReference type="PATRIC" id="fig|1324352.5.peg.4122"/>